<dbReference type="PANTHER" id="PTHR17972:SF0">
    <property type="entry name" value="NUCLEOLAR PROTEIN 6"/>
    <property type="match status" value="1"/>
</dbReference>
<dbReference type="InterPro" id="IPR005554">
    <property type="entry name" value="NOL6/Upt22"/>
</dbReference>
<dbReference type="Pfam" id="PF17407">
    <property type="entry name" value="Nrap_D6"/>
    <property type="match status" value="1"/>
</dbReference>
<feature type="compositionally biased region" description="Acidic residues" evidence="6">
    <location>
        <begin position="92"/>
        <end position="101"/>
    </location>
</feature>
<dbReference type="Pfam" id="PF17405">
    <property type="entry name" value="Nrap_D4"/>
    <property type="match status" value="1"/>
</dbReference>
<evidence type="ECO:0000259" key="7">
    <source>
        <dbReference type="Pfam" id="PF03813"/>
    </source>
</evidence>
<dbReference type="Pfam" id="PF03813">
    <property type="entry name" value="Nrap"/>
    <property type="match status" value="1"/>
</dbReference>
<evidence type="ECO:0000313" key="14">
    <source>
        <dbReference type="Proteomes" id="UP000268093"/>
    </source>
</evidence>
<sequence length="1204" mass="135431">MWWLGTVCYHIFVFFSFFGIPPSVSKLMAPSKRKSTAKADRIAVAKVAKVVLNSRRTTRTEEIGNDSDPHQAISDDDEDLLMAATTGKYDSHEDDGDSDENDDKKYEYAQPGHKSEGSHYYQAPTSEEIQGLKEASDLFKSNIFKLEIEELLAEVRIDYSKLKPLEAALHQLKALFDGLPDEPDASLTHIKSQMSKKYKISIPFPDPQPSSDIQYTFGFKKPTAIHLVGSFPLKTLTRSRDRFNVDVAVEMPTRAYYLAVLAKGIQSKHDLNVNLEFSTFNGDCRRPILILNPSGDKSDTDFTKSKCIIRILPSIPTTLFPASRLSPSRNNVRQKDHNTHTDINMLPATPLYNASILQDSTFTSNLVYLYKHVKACPAFVDACLLGKVWLRQRGMASYEQNGSTMNGFVWSMIMAYLLDGGGTNGGKKLSSGYSCYQLMKGTIDYIAQHDFDQSPIVMGNAISDEKFRENFEVVIVDPSGKVNLAAGMPRAAVAQLKYEARLAQKYFDEYGEDRFDTLFLTTVNELPLYYDNIARLPAPSKTYPRYTAASKLGHIDLFEHFARDVSSLLAMGLTNRVHLIGVHHEPLQNWAIYNSPTPNDSKNPILIIGIILNPEHATRLVDQGPPAEDATASAAFRQLWGDKAELRRFKDGSILESVVWDAKDTEERGLIVGRAVQHLLQLHYGIKPIDGVTYWAGQLNPFINLSQPLSAPTKHSNDGTRNLGFGRIMSAFDQFSKQLRTLDDLPIPVANISPASPALRYSSVFLPEPFNLSGSSLFSNAARYIEPIDVVITLEGSTKWPEDVAAVQQIKTAFLLRIAEQLRMLGGTKVIVVDEADAASDVLLRGYMDVFYSPGFVFRCRIQQDRELILLQRIIDDKNEKPWRKDMADYALRQYNLHFANGPMHTFHLQNVCNRFPSLSSTIRLMKRWFGAHLLSSHICDELVELLCAHVFLDPQPWREPASSLAGFARVLHLLSNWNWKNEALIVDLEGSMSLATKDRIRDNFKNSRARDQSMRHAAMFVATARDLESKHWSWLAPSKVIVARIQILSRAALPLLTNMIAEGNESDIKRLYVTPLQDYDFIIHLDPSKCTRYSENIAPETQHTRKVQKYKNLVVGSSELSEQPLVGFDPVERYLGELKATFSDTALFFHNRYGGNFIAVAWNPATLTARQWKVDTGFSSVPVDVDDSGFMVSHIVEPSLRVS</sequence>
<feature type="compositionally biased region" description="Basic and acidic residues" evidence="6">
    <location>
        <begin position="102"/>
        <end position="117"/>
    </location>
</feature>
<feature type="domain" description="Nrap protein" evidence="12">
    <location>
        <begin position="1077"/>
        <end position="1187"/>
    </location>
</feature>
<evidence type="ECO:0000313" key="13">
    <source>
        <dbReference type="EMBL" id="RUP48626.1"/>
    </source>
</evidence>
<feature type="domain" description="Nrap protein" evidence="11">
    <location>
        <begin position="916"/>
        <end position="1073"/>
    </location>
</feature>
<evidence type="ECO:0000259" key="11">
    <source>
        <dbReference type="Pfam" id="PF17406"/>
    </source>
</evidence>
<evidence type="ECO:0000256" key="3">
    <source>
        <dbReference type="ARBA" id="ARBA00022884"/>
    </source>
</evidence>
<evidence type="ECO:0000256" key="5">
    <source>
        <dbReference type="RuleBase" id="RU364032"/>
    </source>
</evidence>
<dbReference type="GO" id="GO:0032545">
    <property type="term" value="C:CURI complex"/>
    <property type="evidence" value="ECO:0007669"/>
    <property type="project" value="TreeGrafter"/>
</dbReference>
<dbReference type="InterPro" id="IPR035370">
    <property type="entry name" value="Nrap_D5"/>
</dbReference>
<feature type="domain" description="Nrap protein" evidence="7">
    <location>
        <begin position="254"/>
        <end position="374"/>
    </location>
</feature>
<comment type="caution">
    <text evidence="13">The sequence shown here is derived from an EMBL/GenBank/DDBJ whole genome shotgun (WGS) entry which is preliminary data.</text>
</comment>
<evidence type="ECO:0000256" key="6">
    <source>
        <dbReference type="SAM" id="MobiDB-lite"/>
    </source>
</evidence>
<dbReference type="AlphaFoldDB" id="A0A433DCS4"/>
<dbReference type="GO" id="GO:0006409">
    <property type="term" value="P:tRNA export from nucleus"/>
    <property type="evidence" value="ECO:0007669"/>
    <property type="project" value="TreeGrafter"/>
</dbReference>
<evidence type="ECO:0000259" key="9">
    <source>
        <dbReference type="Pfam" id="PF17404"/>
    </source>
</evidence>
<reference evidence="13 14" key="1">
    <citation type="journal article" date="2018" name="New Phytol.">
        <title>Phylogenomics of Endogonaceae and evolution of mycorrhizas within Mucoromycota.</title>
        <authorList>
            <person name="Chang Y."/>
            <person name="Desiro A."/>
            <person name="Na H."/>
            <person name="Sandor L."/>
            <person name="Lipzen A."/>
            <person name="Clum A."/>
            <person name="Barry K."/>
            <person name="Grigoriev I.V."/>
            <person name="Martin F.M."/>
            <person name="Stajich J.E."/>
            <person name="Smith M.E."/>
            <person name="Bonito G."/>
            <person name="Spatafora J.W."/>
        </authorList>
    </citation>
    <scope>NUCLEOTIDE SEQUENCE [LARGE SCALE GENOMIC DNA]</scope>
    <source>
        <strain evidence="13 14">GMNB39</strain>
    </source>
</reference>
<comment type="similarity">
    <text evidence="2 5">Belongs to the NRAP family.</text>
</comment>
<keyword evidence="3 5" id="KW-0694">RNA-binding</keyword>
<evidence type="ECO:0000259" key="10">
    <source>
        <dbReference type="Pfam" id="PF17405"/>
    </source>
</evidence>
<dbReference type="Pfam" id="PF17404">
    <property type="entry name" value="Nrap_D3"/>
    <property type="match status" value="1"/>
</dbReference>
<keyword evidence="14" id="KW-1185">Reference proteome</keyword>
<organism evidence="13 14">
    <name type="scientific">Jimgerdemannia flammicorona</name>
    <dbReference type="NCBI Taxonomy" id="994334"/>
    <lineage>
        <taxon>Eukaryota</taxon>
        <taxon>Fungi</taxon>
        <taxon>Fungi incertae sedis</taxon>
        <taxon>Mucoromycota</taxon>
        <taxon>Mucoromycotina</taxon>
        <taxon>Endogonomycetes</taxon>
        <taxon>Endogonales</taxon>
        <taxon>Endogonaceae</taxon>
        <taxon>Jimgerdemannia</taxon>
    </lineage>
</organism>
<feature type="domain" description="Nrap protein" evidence="9">
    <location>
        <begin position="529"/>
        <end position="684"/>
    </location>
</feature>
<dbReference type="GO" id="GO:0032040">
    <property type="term" value="C:small-subunit processome"/>
    <property type="evidence" value="ECO:0007669"/>
    <property type="project" value="TreeGrafter"/>
</dbReference>
<dbReference type="EMBL" id="RBNI01003172">
    <property type="protein sequence ID" value="RUP48626.1"/>
    <property type="molecule type" value="Genomic_DNA"/>
</dbReference>
<feature type="domain" description="Nrap protein" evidence="10">
    <location>
        <begin position="712"/>
        <end position="913"/>
    </location>
</feature>
<evidence type="ECO:0000259" key="8">
    <source>
        <dbReference type="Pfam" id="PF17403"/>
    </source>
</evidence>
<evidence type="ECO:0000256" key="2">
    <source>
        <dbReference type="ARBA" id="ARBA00006674"/>
    </source>
</evidence>
<dbReference type="GO" id="GO:0003723">
    <property type="term" value="F:RNA binding"/>
    <property type="evidence" value="ECO:0007669"/>
    <property type="project" value="UniProtKB-KW"/>
</dbReference>
<dbReference type="Gene3D" id="3.30.70.3030">
    <property type="match status" value="1"/>
</dbReference>
<dbReference type="GO" id="GO:0034456">
    <property type="term" value="C:UTP-C complex"/>
    <property type="evidence" value="ECO:0007669"/>
    <property type="project" value="TreeGrafter"/>
</dbReference>
<dbReference type="Gene3D" id="1.10.1410.10">
    <property type="match status" value="2"/>
</dbReference>
<gene>
    <name evidence="13" type="ORF">BC936DRAFT_144275</name>
</gene>
<dbReference type="GO" id="GO:0006364">
    <property type="term" value="P:rRNA processing"/>
    <property type="evidence" value="ECO:0007669"/>
    <property type="project" value="UniProtKB-KW"/>
</dbReference>
<feature type="region of interest" description="Disordered" evidence="6">
    <location>
        <begin position="87"/>
        <end position="119"/>
    </location>
</feature>
<dbReference type="InterPro" id="IPR035368">
    <property type="entry name" value="Nrap_D3"/>
</dbReference>
<dbReference type="Pfam" id="PF17406">
    <property type="entry name" value="Nrap_D5"/>
    <property type="match status" value="1"/>
</dbReference>
<comment type="subcellular location">
    <subcellularLocation>
        <location evidence="1 5">Nucleus</location>
        <location evidence="1 5">Nucleolus</location>
    </subcellularLocation>
</comment>
<dbReference type="Pfam" id="PF17403">
    <property type="entry name" value="Nrap_D2"/>
    <property type="match status" value="1"/>
</dbReference>
<dbReference type="InterPro" id="IPR035371">
    <property type="entry name" value="Nrap_D6"/>
</dbReference>
<keyword evidence="5" id="KW-0687">Ribonucleoprotein</keyword>
<keyword evidence="5" id="KW-0698">rRNA processing</keyword>
<feature type="domain" description="Nrap protein" evidence="8">
    <location>
        <begin position="378"/>
        <end position="521"/>
    </location>
</feature>
<dbReference type="OrthoDB" id="10251401at2759"/>
<keyword evidence="5" id="KW-0690">Ribosome biogenesis</keyword>
<proteinExistence type="inferred from homology"/>
<evidence type="ECO:0000256" key="4">
    <source>
        <dbReference type="ARBA" id="ARBA00023242"/>
    </source>
</evidence>
<evidence type="ECO:0000256" key="1">
    <source>
        <dbReference type="ARBA" id="ARBA00004604"/>
    </source>
</evidence>
<feature type="region of interest" description="Disordered" evidence="6">
    <location>
        <begin position="58"/>
        <end position="77"/>
    </location>
</feature>
<accession>A0A433DCS4</accession>
<keyword evidence="4 5" id="KW-0539">Nucleus</keyword>
<dbReference type="InterPro" id="IPR035367">
    <property type="entry name" value="Nrap_D2"/>
</dbReference>
<dbReference type="InterPro" id="IPR035369">
    <property type="entry name" value="Nrap_D4"/>
</dbReference>
<dbReference type="PANTHER" id="PTHR17972">
    <property type="entry name" value="NUCLEOLAR RNA-ASSOCIATED PROTEIN"/>
    <property type="match status" value="1"/>
</dbReference>
<dbReference type="Proteomes" id="UP000268093">
    <property type="component" value="Unassembled WGS sequence"/>
</dbReference>
<dbReference type="InterPro" id="IPR035082">
    <property type="entry name" value="Nrap_D1"/>
</dbReference>
<protein>
    <recommendedName>
        <fullName evidence="5">U3 small nucleolar RNA-associated protein 22</fullName>
    </recommendedName>
</protein>
<evidence type="ECO:0000259" key="12">
    <source>
        <dbReference type="Pfam" id="PF17407"/>
    </source>
</evidence>
<name>A0A433DCS4_9FUNG</name>